<accession>A0A8S5RQ38</accession>
<organism evidence="1">
    <name type="scientific">virus sp. ctrcb4</name>
    <dbReference type="NCBI Taxonomy" id="2825824"/>
    <lineage>
        <taxon>Viruses</taxon>
    </lineage>
</organism>
<evidence type="ECO:0000313" key="1">
    <source>
        <dbReference type="EMBL" id="DAE33291.1"/>
    </source>
</evidence>
<proteinExistence type="predicted"/>
<name>A0A8S5RQ38_9VIRU</name>
<sequence length="157" mass="16709">MNTVTSDEFNYIPQTFKGGRLVINYKNSAGGQNTDNTITEYQFGDGASNLTYITAKGFKTSENHGHRVLCSNGSSKLLYGPSTPGTAGQVLISNGSSTPEWGKVPITSIGGPTVDTATSNTVPYGITSYIGEYRSDKLAFIKSTDLYGEISKNNGES</sequence>
<reference evidence="1" key="1">
    <citation type="journal article" date="2021" name="Proc. Natl. Acad. Sci. U.S.A.">
        <title>A Catalog of Tens of Thousands of Viruses from Human Metagenomes Reveals Hidden Associations with Chronic Diseases.</title>
        <authorList>
            <person name="Tisza M.J."/>
            <person name="Buck C.B."/>
        </authorList>
    </citation>
    <scope>NUCLEOTIDE SEQUENCE</scope>
    <source>
        <strain evidence="1">Ctrcb4</strain>
    </source>
</reference>
<protein>
    <submittedName>
        <fullName evidence="1">Uncharacterized protein</fullName>
    </submittedName>
</protein>
<dbReference type="EMBL" id="BK059132">
    <property type="protein sequence ID" value="DAE33291.1"/>
    <property type="molecule type" value="Genomic_DNA"/>
</dbReference>